<reference evidence="2 3" key="1">
    <citation type="submission" date="2009-09" db="EMBL/GenBank/DDBJ databases">
        <authorList>
            <person name="Weinstock G."/>
            <person name="Sodergren E."/>
            <person name="Clifton S."/>
            <person name="Fulton L."/>
            <person name="Fulton B."/>
            <person name="Courtney L."/>
            <person name="Fronick C."/>
            <person name="Harrison M."/>
            <person name="Strong C."/>
            <person name="Farmer C."/>
            <person name="Delahaunty K."/>
            <person name="Markovic C."/>
            <person name="Hall O."/>
            <person name="Minx P."/>
            <person name="Tomlinson C."/>
            <person name="Mitreva M."/>
            <person name="Nelson J."/>
            <person name="Hou S."/>
            <person name="Wollam A."/>
            <person name="Pepin K.H."/>
            <person name="Johnson M."/>
            <person name="Bhonagiri V."/>
            <person name="Nash W.E."/>
            <person name="Warren W."/>
            <person name="Chinwalla A."/>
            <person name="Mardis E.R."/>
            <person name="Wilson R.K."/>
        </authorList>
    </citation>
    <scope>NUCLEOTIDE SEQUENCE [LARGE SCALE GENOMIC DNA]</scope>
    <source>
        <strain evidence="2 3">F0319</strain>
    </source>
</reference>
<dbReference type="OrthoDB" id="9814848at2"/>
<gene>
    <name evidence="2" type="ORF">HMPREF0973_01922</name>
</gene>
<keyword evidence="1" id="KW-1133">Transmembrane helix</keyword>
<dbReference type="InterPro" id="IPR027890">
    <property type="entry name" value="DUF4491"/>
</dbReference>
<keyword evidence="3" id="KW-1185">Reference proteome</keyword>
<comment type="caution">
    <text evidence="2">The sequence shown here is derived from an EMBL/GenBank/DDBJ whole genome shotgun (WGS) entry which is preliminary data.</text>
</comment>
<accession>C9MQM2</accession>
<evidence type="ECO:0000313" key="2">
    <source>
        <dbReference type="EMBL" id="EEX18137.1"/>
    </source>
</evidence>
<dbReference type="STRING" id="649761.HMPREF0973_01922"/>
<organism evidence="2 3">
    <name type="scientific">Prevotella veroralis F0319</name>
    <dbReference type="NCBI Taxonomy" id="649761"/>
    <lineage>
        <taxon>Bacteria</taxon>
        <taxon>Pseudomonadati</taxon>
        <taxon>Bacteroidota</taxon>
        <taxon>Bacteroidia</taxon>
        <taxon>Bacteroidales</taxon>
        <taxon>Prevotellaceae</taxon>
        <taxon>Prevotella</taxon>
    </lineage>
</organism>
<dbReference type="eggNOG" id="ENOG50330D0">
    <property type="taxonomic scope" value="Bacteria"/>
</dbReference>
<sequence>MDLNFRGILLAISTFLIIGLCHPLVIKTEYYFGTKPWWLLLISGIACCVGALFIQNIFLSAVLGVLGASLLWGIGELLAQEKRVAKGWFPMNPKRKEHYKKINKEEDLCPICKEQKDK</sequence>
<keyword evidence="1" id="KW-0812">Transmembrane</keyword>
<dbReference type="Proteomes" id="UP000003327">
    <property type="component" value="Unassembled WGS sequence"/>
</dbReference>
<name>C9MQM2_9BACT</name>
<dbReference type="Pfam" id="PF14898">
    <property type="entry name" value="DUF4491"/>
    <property type="match status" value="1"/>
</dbReference>
<dbReference type="RefSeq" id="WP_004383605.1">
    <property type="nucleotide sequence ID" value="NZ_GG698714.1"/>
</dbReference>
<evidence type="ECO:0000256" key="1">
    <source>
        <dbReference type="SAM" id="Phobius"/>
    </source>
</evidence>
<evidence type="ECO:0008006" key="4">
    <source>
        <dbReference type="Google" id="ProtNLM"/>
    </source>
</evidence>
<feature type="transmembrane region" description="Helical" evidence="1">
    <location>
        <begin position="37"/>
        <end position="54"/>
    </location>
</feature>
<feature type="transmembrane region" description="Helical" evidence="1">
    <location>
        <begin position="60"/>
        <end position="79"/>
    </location>
</feature>
<dbReference type="HOGENOM" id="CLU_158611_0_0_10"/>
<keyword evidence="1" id="KW-0472">Membrane</keyword>
<protein>
    <recommendedName>
        <fullName evidence="4">DUF4491 domain-containing protein</fullName>
    </recommendedName>
</protein>
<dbReference type="EMBL" id="ACVA01000047">
    <property type="protein sequence ID" value="EEX18137.1"/>
    <property type="molecule type" value="Genomic_DNA"/>
</dbReference>
<feature type="transmembrane region" description="Helical" evidence="1">
    <location>
        <begin position="6"/>
        <end position="25"/>
    </location>
</feature>
<evidence type="ECO:0000313" key="3">
    <source>
        <dbReference type="Proteomes" id="UP000003327"/>
    </source>
</evidence>
<dbReference type="AlphaFoldDB" id="C9MQM2"/>
<proteinExistence type="predicted"/>